<dbReference type="PANTHER" id="PTHR16515">
    <property type="entry name" value="PR DOMAIN ZINC FINGER PROTEIN"/>
    <property type="match status" value="1"/>
</dbReference>
<keyword evidence="12" id="KW-1185">Reference proteome</keyword>
<sequence>MKEKRCSLQEKRCRRKKYLPEDIEAGGYFTDSELNYTIKKNSAYVCNRQESPSPIKAGKRSKSCDRISRNKKDLINHETSLKKGTSHEKGKKVQKGLVHTENGAGRNDADAFNRQQSPSPAKARKMSRSCDRMSRKKDKPDSRNQEASLKESPSHHTGRKVQRALVHAEDGERGKNAASVCSRQDSPSLVKAEKRSKSCDRVSRKKDKPDFRIQETSMKDRTTNTKDIKVQKALFNTEDGAKKDKSTVRAGKRSKSSDRVSLKKDKANFKNQETSKKDSLNYVKDKKAGTKLEGEVDGNEALPVKERHNCSHCDKTFLSVQNLRKHVFGKHQPYLEKLFGGKLYMSGENKPEKGEIDWHFFAKELGLLNNKPLRKCTYPNCGKTFLSASGLRKHRKSYHNESASYRCKLCGKRYVSSYILKMHEVSDHGLAKKSLATEKLLNKPANGTNKSQSLQKKTVRFLIPSYTRMKCEYIKKKLQNLRGILKLPKGAKSTSETTEKPSFHEEVAFAPSPQQPVTSLVTKKEDIVVSRESDSSCDNSDVISPFQALLSDKRPSLSRKPCQKHSEFRKDSVVSCHSHKSGSKFPVALAEKSGESHSHIPHALPTFHSDEKFVQEDTNSKQNAVSFNDCVSGNISEKDSSGTSEDHVAVSCSKEERCRTADYSSNHSSSDKSLAGLQQELTSVREFRSKKNNGINSSKSGIHTKNNTIFKKSSEGSSDNLASGQTYFGLNDGETRSKYRTADCTKNMTRTVLKILSKKSSHNLVTSKTDSRVKSAKVKLDSRTGNETKCMNILNSSLNKSSHNLPVVQTTAAEENQANNAVISDNKSKNMNSETSKKCNISNEVKRKMSLENKEDCNVSLAADLKKTGLPMVHSFVDIKSGHVKIPGEYSHKLPIVMLNKLNLKKNESLHVDEGNCAECADFLTKEEEIDLQHVKQSLRCNGSALDQDEVRNSYDRTCSDNLDFAHSLESLASRPLIGGSDDKINKVSDTEISKNILSSNEILNNTTVFTNMSVKKTRGRQPQRNVVLASGYKTQHKDEPKENEKTDDCPNSKTRRGSKSLCSKTFSLLPEVKNRKDADFNRKEKDTRETHFFMKKSGKHNWKSQEMATEKVSVDVGAAKQTKCDSLDDKSLNDCIVITNTSEKKKRGRQPHRSIVLASEQKTHHNDELIEDKKTDDCCNSKMRKGSKSPCVKTVSLLPEVKNRKVTDTDSNESDSLETSFLKETCGEHNMESRDMVTELFSFDTGTAKLESSWDVSQNESIASDQIESSQGKEIDTNTSISNVNEISKMTPYRKTVKKDSKIKAGKLRSRVAVKRNKKDEPAEKVKTMKKISKTGTVNNKFQNNSLKEKPEEKQNENKNSKDLKTVTDRRDCVKSELSEIIGNDVEGKNGKRTRSRSSKRIHSKFLKSEVIENDREFVLNLKQKVDTNDSAVIDSSTFALCVQDKSQESKKTLQTLLGSSADSVNSITFFEGKESNNSNETSTGCQNYTALKVSPDRKVKNKIKKTREFFNPSGSATSFKEENDISLVGKKRKAKDTDDTEDLQIEACLGAVHSDLGKNGNCAAKTPDFREDMDLTKVDLAVCTSANSYSIEPQQPNNINNEVNCVNKDKCQVKVKSDKKSNKVNLKTNKKCSKDNSKCNKKSCTDGSKSGKFSLKDLLKTRKADFTKSTKQAKPKLRASLAVCASLGTCKRLRQNSKLNQSKRKKSHGKVLDLDKTLHISHSLDTEDSAANCNSETGGKIDNMKLDSIDENPQNERISGQLRKLHEQMTNVHFINKEEVVDCSISAKNMEHTCFEAKDVDEMTKNCSENGQTEKTGMVDENLEKQKKPQGTKSLTDGAQPDVGEVICLNDETDGMSSSSFRTDILVPEANNTESRKRLSPVYSEEPVPDVSQKNDSSVTFEGLLEKVQPFHPQDLVSLVNLEDPTVLDVNDPIQQSKSFEYDDEEEMETELDLTVLQQTTPNKQTALDGFTSSDLLELICLSDYQLELMNQISSTAELEVREKDIEKGNGICSKEGITSINTDTNLHSNSKENINSKQVDVSLPAGNLCQNYIMKKQNNLTILNSQTKTPVKEQTTVMMSEKSAIIKLLNKSNLEALSNTCQSLGTDEDLIHLDATSSLQINLDADLPKEDLQMKMSRSQITDHIAHSKGGSVHTVTTLFPQEGTAKNEEVSYTVVACLGRYSEKLAPDEDNHQQFKSTSDIKSDNDLSEKTKGKSQKKALKKHKIHNVQQMREYADKGQVSSQKVTEVRKRSLLSELLSRPPLFPSKPFTSQPLSPLIKSPVNVQSCTNSSVGSLRKEQLLNSTSSNKVTTLSGIVTEYTPSSGHLRSPVLETQGLGNVSAGLIDKAVFTNADQVRTTVLTDSSVDSLNLFPSLSTPTIESYDNIVTGSTATDIEVEIVDPSSQHRCELCGNGYESFALLAKHLKIIHPEYNRKHSQVKNAKSFACQFCRLEFTTKRVMYDHMKNFHSYKTWTRPREKDKKAQDRYVCKCGLGYQHKRFYKQHVLHCALSLNAADFENTEQETAEATNFLQGQAFCDGSMEQDVHEQASTFVQKFSGIETDFNTVSDVICQQCGSKFLNLEALLNHHHLCGQKEPSTVSAIFESPMKSFKLSCKNYKGKTEVQAVTNTLPLTEVGITSIMVIDQENTEAMPQELKVMEHTDTMKQRDNNSSIPHSFVTESRENNEISKKKETLMVAVYDSLVVLYKLPLSNKFSWKSYKFKRCGSKRIQCWKMCKRKVSGCCSIEPCVSQFESHELKKTDMTSSREEHVTDFEKAISTPRDKVVKVRRVKKRDRQSSNDSIQSGPVVENKLHTIHIKSEESIPLDSSVKSKLASCILKRKEIKKNNMQDPLLQVSSNHQTLPQLVLSTVNTDGQSSFKLKCFKKTGAAASSNSDENMFYRSPLDRTFGNSKEKTWSSCLGTWGHARPTDSRKDRLLKDLEDTGISLPYSQTSPKAYKPAHPGDLMKFKQEISTSGKTSLSSLLNRSVDSAFQSTLTNSSLDHLTQLKFGRMPFMDSFRSCSFSSPLETDLLDVSSISKDSSLLDEKDTSLDSAIVSSPLAERGRCLSTSTMKDGFFFEGSKPPASFSQTIMKCESPTKPRPTGSLFDLVNQSSREIYTNKNVLFTEALDKERKSVKLASKDSNSGAIRKRSWKKRPSCLVSGEEIDKKRRRLTRFNMDEDSHDSMEICETTSLTSGSESSGRTQISDEKQTEKISVKFHPAQQDSGEIQVCNNTEQKDSLKSHALNSDEEDLEDLDIRSAECSQIDELDESLSSTILFTESSSHPVSPVKRPQYVSDERICNHATKSPSFSRNIKVTVQDQSCNMIDVTESRKSNGLDDIENFEPDYADDIEESPVRNDMFDSDECRVSCCESERISKNRLDHELKTSMDEKVSSSNANKQYFTEVIQGEILQGKTWRDRSESLENVAGMKFDINTKAGELEVVQVEQDGWETSKAAENVEKFDCEKSLVQEKTVEKECEGDDEDALSIYASSEASFLDDTEEEEEQPQLQSRTPSPVEEYTKDRTSHDPEVVTVVEEITETDNDHQSASDVSQVNVSVKNSAEERRQRFNADLYPKGCCFHFLAHGRCQKPNCNFSHKQPSQEEMLQHCLKKIKMLRNEGDVERLFTLYEDFRSKEMGHLPPQMLESLYQEAVMRGMVYESYSLLEDLIRQHCSFVTDRVCTDFIRLCGSNSKHFEMVWNILKTMMALQYVPEGDVLIMTLRGCVDRDDWDKLWELMLKCLDYNGFMIPVNFQAIALWAFVHQPRKLIEYAFKWLMKEPDSLNKLDKKLLLKVADIFDEYGHRPLAEKLRAATKSSQQVKSRSISPTEEACLQETITEIDNEIMKENQHKIQTCKLTSNWQYLGRIFVDVLTLETLNNSILLDNYTDALEQKTHRQSDPGCVGRAFRDFIATVLIEFQDEKNVNVFAKLDIWTMSWIGNNLLLVCFDNQLWESGYEVLSTLVKAKIPYLKYKKHEHRNIAFIAILIYLQNNDSKGAIGILDAVCWDQFENQHSGDWRFMLDVLNKLFHCVLEDRSHVSARKVLVAILEQSKKASRFTMDINTLIHFQEYFNALLYCSLKVGDIDSALETYKLHESSNQLQQMDPLLLRAIVISLVRSQHMIEAKDFFERCKTMHLYENQSIVKPRRVKLDVTYNPEEIYLSIHDYICCMYNYCCDQMYERKTLTQEDLDLEILVQGNVDQQLFSMPYISGAPRSYHLAVKMIRRVLQLEFKPPLETNIITPDLLQISPKCLEQYLKEYDQKCGRRQGLIFKNVLLPLMPAPRIPRPGPRAFRDRRGVIRAEPPYRVGGRGHIKPM</sequence>
<comment type="subcellular location">
    <subcellularLocation>
        <location evidence="1">Nucleus</location>
    </subcellularLocation>
</comment>
<feature type="domain" description="C2H2-type" evidence="10">
    <location>
        <begin position="308"/>
        <end position="331"/>
    </location>
</feature>
<evidence type="ECO:0000259" key="9">
    <source>
        <dbReference type="PROSITE" id="PS50103"/>
    </source>
</evidence>
<dbReference type="PROSITE" id="PS50157">
    <property type="entry name" value="ZINC_FINGER_C2H2_2"/>
    <property type="match status" value="4"/>
</dbReference>
<dbReference type="SUPFAM" id="SSF57667">
    <property type="entry name" value="beta-beta-alpha zinc fingers"/>
    <property type="match status" value="1"/>
</dbReference>
<feature type="region of interest" description="Disordered" evidence="8">
    <location>
        <begin position="1335"/>
        <end position="1366"/>
    </location>
</feature>
<feature type="compositionally biased region" description="Basic and acidic residues" evidence="8">
    <location>
        <begin position="191"/>
        <end position="210"/>
    </location>
</feature>
<dbReference type="Proteomes" id="UP001195483">
    <property type="component" value="Unassembled WGS sequence"/>
</dbReference>
<protein>
    <submittedName>
        <fullName evidence="11">Uncharacterized protein</fullName>
    </submittedName>
</protein>
<evidence type="ECO:0000256" key="7">
    <source>
        <dbReference type="PROSITE-ProRule" id="PRU00723"/>
    </source>
</evidence>
<feature type="region of interest" description="Disordered" evidence="8">
    <location>
        <begin position="2667"/>
        <end position="2687"/>
    </location>
</feature>
<feature type="compositionally biased region" description="Basic and acidic residues" evidence="8">
    <location>
        <begin position="128"/>
        <end position="154"/>
    </location>
</feature>
<feature type="compositionally biased region" description="Polar residues" evidence="8">
    <location>
        <begin position="703"/>
        <end position="722"/>
    </location>
</feature>
<reference evidence="11" key="1">
    <citation type="journal article" date="2021" name="Genome Biol. Evol.">
        <title>A High-Quality Reference Genome for a Parasitic Bivalve with Doubly Uniparental Inheritance (Bivalvia: Unionida).</title>
        <authorList>
            <person name="Smith C.H."/>
        </authorList>
    </citation>
    <scope>NUCLEOTIDE SEQUENCE</scope>
    <source>
        <strain evidence="11">CHS0354</strain>
    </source>
</reference>
<keyword evidence="3" id="KW-0677">Repeat</keyword>
<feature type="compositionally biased region" description="Low complexity" evidence="8">
    <location>
        <begin position="3195"/>
        <end position="3207"/>
    </location>
</feature>
<dbReference type="PROSITE" id="PS00028">
    <property type="entry name" value="ZINC_FINGER_C2H2_1"/>
    <property type="match status" value="5"/>
</dbReference>
<feature type="compositionally biased region" description="Basic and acidic residues" evidence="8">
    <location>
        <begin position="1348"/>
        <end position="1366"/>
    </location>
</feature>
<gene>
    <name evidence="11" type="ORF">CHS0354_014208</name>
</gene>
<feature type="domain" description="C3H1-type" evidence="9">
    <location>
        <begin position="3578"/>
        <end position="3605"/>
    </location>
</feature>
<feature type="compositionally biased region" description="Basic and acidic residues" evidence="8">
    <location>
        <begin position="62"/>
        <end position="88"/>
    </location>
</feature>
<feature type="region of interest" description="Disordered" evidence="8">
    <location>
        <begin position="3500"/>
        <end position="3532"/>
    </location>
</feature>
<evidence type="ECO:0000259" key="10">
    <source>
        <dbReference type="PROSITE" id="PS50157"/>
    </source>
</evidence>
<keyword evidence="6" id="KW-0539">Nucleus</keyword>
<dbReference type="InterPro" id="IPR050331">
    <property type="entry name" value="Zinc_finger"/>
</dbReference>
<feature type="region of interest" description="Disordered" evidence="8">
    <location>
        <begin position="3195"/>
        <end position="3214"/>
    </location>
</feature>
<keyword evidence="4 7" id="KW-0863">Zinc-finger</keyword>
<dbReference type="InterPro" id="IPR036236">
    <property type="entry name" value="Znf_C2H2_sf"/>
</dbReference>
<feature type="domain" description="C2H2-type" evidence="10">
    <location>
        <begin position="2409"/>
        <end position="2437"/>
    </location>
</feature>
<dbReference type="SMART" id="SM00355">
    <property type="entry name" value="ZnF_C2H2"/>
    <property type="match status" value="6"/>
</dbReference>
<feature type="compositionally biased region" description="Basic and acidic residues" evidence="8">
    <location>
        <begin position="497"/>
        <end position="507"/>
    </location>
</feature>
<feature type="compositionally biased region" description="Basic and acidic residues" evidence="8">
    <location>
        <begin position="255"/>
        <end position="276"/>
    </location>
</feature>
<reference evidence="11" key="2">
    <citation type="journal article" date="2021" name="Genome Biol. Evol.">
        <title>Developing a high-quality reference genome for a parasitic bivalve with doubly uniparental inheritance (Bivalvia: Unionida).</title>
        <authorList>
            <person name="Smith C.H."/>
        </authorList>
    </citation>
    <scope>NUCLEOTIDE SEQUENCE</scope>
    <source>
        <strain evidence="11">CHS0354</strain>
        <tissue evidence="11">Mantle</tissue>
    </source>
</reference>
<dbReference type="GO" id="GO:0008270">
    <property type="term" value="F:zinc ion binding"/>
    <property type="evidence" value="ECO:0007669"/>
    <property type="project" value="UniProtKB-KW"/>
</dbReference>
<evidence type="ECO:0000256" key="4">
    <source>
        <dbReference type="ARBA" id="ARBA00022771"/>
    </source>
</evidence>
<dbReference type="PANTHER" id="PTHR16515:SF49">
    <property type="entry name" value="GASTRULA ZINC FINGER PROTEIN XLCGF49.1-LIKE-RELATED"/>
    <property type="match status" value="1"/>
</dbReference>
<feature type="region of interest" description="Disordered" evidence="8">
    <location>
        <begin position="490"/>
        <end position="518"/>
    </location>
</feature>
<dbReference type="GO" id="GO:0010468">
    <property type="term" value="P:regulation of gene expression"/>
    <property type="evidence" value="ECO:0007669"/>
    <property type="project" value="TreeGrafter"/>
</dbReference>
<feature type="region of interest" description="Disordered" evidence="8">
    <location>
        <begin position="687"/>
        <end position="722"/>
    </location>
</feature>
<evidence type="ECO:0000256" key="5">
    <source>
        <dbReference type="ARBA" id="ARBA00022833"/>
    </source>
</evidence>
<evidence type="ECO:0000313" key="11">
    <source>
        <dbReference type="EMBL" id="KAK3600844.1"/>
    </source>
</evidence>
<feature type="compositionally biased region" description="Basic and acidic residues" evidence="8">
    <location>
        <begin position="2192"/>
        <end position="2216"/>
    </location>
</feature>
<feature type="domain" description="C2H2-type" evidence="10">
    <location>
        <begin position="374"/>
        <end position="404"/>
    </location>
</feature>
<dbReference type="Gene3D" id="3.30.160.60">
    <property type="entry name" value="Classic Zinc Finger"/>
    <property type="match status" value="2"/>
</dbReference>
<feature type="domain" description="C2H2-type" evidence="10">
    <location>
        <begin position="405"/>
        <end position="433"/>
    </location>
</feature>
<proteinExistence type="predicted"/>
<feature type="region of interest" description="Disordered" evidence="8">
    <location>
        <begin position="240"/>
        <end position="276"/>
    </location>
</feature>
<feature type="region of interest" description="Disordered" evidence="8">
    <location>
        <begin position="48"/>
        <end position="210"/>
    </location>
</feature>
<feature type="compositionally biased region" description="Low complexity" evidence="8">
    <location>
        <begin position="692"/>
        <end position="701"/>
    </location>
</feature>
<feature type="compositionally biased region" description="Acidic residues" evidence="8">
    <location>
        <begin position="3501"/>
        <end position="3511"/>
    </location>
</feature>
<feature type="region of interest" description="Disordered" evidence="8">
    <location>
        <begin position="1810"/>
        <end position="1841"/>
    </location>
</feature>
<feature type="zinc finger region" description="C3H1-type" evidence="7">
    <location>
        <begin position="3578"/>
        <end position="3605"/>
    </location>
</feature>
<organism evidence="11 12">
    <name type="scientific">Potamilus streckersoni</name>
    <dbReference type="NCBI Taxonomy" id="2493646"/>
    <lineage>
        <taxon>Eukaryota</taxon>
        <taxon>Metazoa</taxon>
        <taxon>Spiralia</taxon>
        <taxon>Lophotrochozoa</taxon>
        <taxon>Mollusca</taxon>
        <taxon>Bivalvia</taxon>
        <taxon>Autobranchia</taxon>
        <taxon>Heteroconchia</taxon>
        <taxon>Palaeoheterodonta</taxon>
        <taxon>Unionida</taxon>
        <taxon>Unionoidea</taxon>
        <taxon>Unionidae</taxon>
        <taxon>Ambleminae</taxon>
        <taxon>Lampsilini</taxon>
        <taxon>Potamilus</taxon>
    </lineage>
</organism>
<feature type="compositionally biased region" description="Basic and acidic residues" evidence="8">
    <location>
        <begin position="1036"/>
        <end position="1051"/>
    </location>
</feature>
<comment type="caution">
    <text evidence="11">The sequence shown here is derived from an EMBL/GenBank/DDBJ whole genome shotgun (WGS) entry which is preliminary data.</text>
</comment>
<accession>A0AAE0SZZ2</accession>
<feature type="compositionally biased region" description="Basic and acidic residues" evidence="8">
    <location>
        <begin position="166"/>
        <end position="175"/>
    </location>
</feature>
<feature type="compositionally biased region" description="Basic residues" evidence="8">
    <location>
        <begin position="2217"/>
        <end position="2229"/>
    </location>
</feature>
<evidence type="ECO:0000256" key="8">
    <source>
        <dbReference type="SAM" id="MobiDB-lite"/>
    </source>
</evidence>
<evidence type="ECO:0000256" key="3">
    <source>
        <dbReference type="ARBA" id="ARBA00022737"/>
    </source>
</evidence>
<feature type="compositionally biased region" description="Polar residues" evidence="8">
    <location>
        <begin position="1335"/>
        <end position="1347"/>
    </location>
</feature>
<reference evidence="11" key="3">
    <citation type="submission" date="2023-05" db="EMBL/GenBank/DDBJ databases">
        <authorList>
            <person name="Smith C.H."/>
        </authorList>
    </citation>
    <scope>NUCLEOTIDE SEQUENCE</scope>
    <source>
        <strain evidence="11">CHS0354</strain>
        <tissue evidence="11">Mantle</tissue>
    </source>
</reference>
<dbReference type="PROSITE" id="PS50103">
    <property type="entry name" value="ZF_C3H1"/>
    <property type="match status" value="1"/>
</dbReference>
<keyword evidence="2 7" id="KW-0479">Metal-binding</keyword>
<feature type="region of interest" description="Disordered" evidence="8">
    <location>
        <begin position="2192"/>
        <end position="2229"/>
    </location>
</feature>
<feature type="region of interest" description="Disordered" evidence="8">
    <location>
        <begin position="1016"/>
        <end position="1061"/>
    </location>
</feature>
<feature type="region of interest" description="Disordered" evidence="8">
    <location>
        <begin position="1874"/>
        <end position="1897"/>
    </location>
</feature>
<keyword evidence="5 7" id="KW-0862">Zinc</keyword>
<evidence type="ECO:0000313" key="12">
    <source>
        <dbReference type="Proteomes" id="UP001195483"/>
    </source>
</evidence>
<dbReference type="InterPro" id="IPR000571">
    <property type="entry name" value="Znf_CCCH"/>
</dbReference>
<dbReference type="GO" id="GO:0005634">
    <property type="term" value="C:nucleus"/>
    <property type="evidence" value="ECO:0007669"/>
    <property type="project" value="UniProtKB-SubCell"/>
</dbReference>
<dbReference type="EMBL" id="JAEAOA010000874">
    <property type="protein sequence ID" value="KAK3600844.1"/>
    <property type="molecule type" value="Genomic_DNA"/>
</dbReference>
<evidence type="ECO:0000256" key="2">
    <source>
        <dbReference type="ARBA" id="ARBA00022723"/>
    </source>
</evidence>
<evidence type="ECO:0000256" key="6">
    <source>
        <dbReference type="ARBA" id="ARBA00023242"/>
    </source>
</evidence>
<evidence type="ECO:0000256" key="1">
    <source>
        <dbReference type="ARBA" id="ARBA00004123"/>
    </source>
</evidence>
<name>A0AAE0SZZ2_9BIVA</name>
<dbReference type="InterPro" id="IPR013087">
    <property type="entry name" value="Znf_C2H2_type"/>
</dbReference>